<sequence>MSAPLDCPRTFGSDDSAPAIEDHPQVPRFHHRTTVEDYESDSEESHASSDAYDWDADLGDLYDAPPEELSDEDILPGEAIDGAFERQLAEFAEELTDDEIAMLRQFAFKVEQGISDEAFEKLEFVFPDSTVHSFKTSRARVAFLAAFCPEPVRIASSLVLTLMDVLASDSTIFPLFPDSRHTIATKHLQRSFDIGMSITATPIK</sequence>
<evidence type="ECO:0000313" key="2">
    <source>
        <dbReference type="EMBL" id="KAL0957175.1"/>
    </source>
</evidence>
<comment type="caution">
    <text evidence="2">The sequence shown here is derived from an EMBL/GenBank/DDBJ whole genome shotgun (WGS) entry which is preliminary data.</text>
</comment>
<reference evidence="3" key="1">
    <citation type="submission" date="2024-06" db="EMBL/GenBank/DDBJ databases">
        <title>Multi-omics analyses provide insights into the biosynthesis of the anticancer antibiotic pleurotin in Hohenbuehelia grisea.</title>
        <authorList>
            <person name="Weaver J.A."/>
            <person name="Alberti F."/>
        </authorList>
    </citation>
    <scope>NUCLEOTIDE SEQUENCE [LARGE SCALE GENOMIC DNA]</scope>
    <source>
        <strain evidence="3">T-177</strain>
    </source>
</reference>
<name>A0ABR3JPT7_9AGAR</name>
<evidence type="ECO:0000256" key="1">
    <source>
        <dbReference type="SAM" id="MobiDB-lite"/>
    </source>
</evidence>
<feature type="region of interest" description="Disordered" evidence="1">
    <location>
        <begin position="1"/>
        <end position="54"/>
    </location>
</feature>
<dbReference type="Proteomes" id="UP001556367">
    <property type="component" value="Unassembled WGS sequence"/>
</dbReference>
<evidence type="ECO:0000313" key="3">
    <source>
        <dbReference type="Proteomes" id="UP001556367"/>
    </source>
</evidence>
<gene>
    <name evidence="2" type="ORF">HGRIS_003267</name>
</gene>
<organism evidence="2 3">
    <name type="scientific">Hohenbuehelia grisea</name>
    <dbReference type="NCBI Taxonomy" id="104357"/>
    <lineage>
        <taxon>Eukaryota</taxon>
        <taxon>Fungi</taxon>
        <taxon>Dikarya</taxon>
        <taxon>Basidiomycota</taxon>
        <taxon>Agaricomycotina</taxon>
        <taxon>Agaricomycetes</taxon>
        <taxon>Agaricomycetidae</taxon>
        <taxon>Agaricales</taxon>
        <taxon>Pleurotineae</taxon>
        <taxon>Pleurotaceae</taxon>
        <taxon>Hohenbuehelia</taxon>
    </lineage>
</organism>
<protein>
    <submittedName>
        <fullName evidence="2">Uncharacterized protein</fullName>
    </submittedName>
</protein>
<dbReference type="EMBL" id="JASNQZ010000006">
    <property type="protein sequence ID" value="KAL0957175.1"/>
    <property type="molecule type" value="Genomic_DNA"/>
</dbReference>
<keyword evidence="3" id="KW-1185">Reference proteome</keyword>
<proteinExistence type="predicted"/>
<accession>A0ABR3JPT7</accession>